<dbReference type="GO" id="GO:0004331">
    <property type="term" value="F:fructose-2,6-bisphosphate 2-phosphatase activity"/>
    <property type="evidence" value="ECO:0007669"/>
    <property type="project" value="TreeGrafter"/>
</dbReference>
<evidence type="ECO:0000256" key="4">
    <source>
        <dbReference type="SAM" id="SignalP"/>
    </source>
</evidence>
<dbReference type="Gene3D" id="3.40.50.1240">
    <property type="entry name" value="Phosphoglycerate mutase-like"/>
    <property type="match status" value="1"/>
</dbReference>
<organism evidence="5 6">
    <name type="scientific">Kluyvera georgiana ATCC 51603</name>
    <dbReference type="NCBI Taxonomy" id="1354264"/>
    <lineage>
        <taxon>Bacteria</taxon>
        <taxon>Pseudomonadati</taxon>
        <taxon>Pseudomonadota</taxon>
        <taxon>Gammaproteobacteria</taxon>
        <taxon>Enterobacterales</taxon>
        <taxon>Enterobacteriaceae</taxon>
        <taxon>Kluyvera</taxon>
    </lineage>
</organism>
<dbReference type="RefSeq" id="WP_064548908.1">
    <property type="nucleotide sequence ID" value="NZ_LXEU01000089.1"/>
</dbReference>
<proteinExistence type="predicted"/>
<dbReference type="PANTHER" id="PTHR46517">
    <property type="entry name" value="FRUCTOSE-2,6-BISPHOSPHATASE TIGAR"/>
    <property type="match status" value="1"/>
</dbReference>
<name>A0A1B7JD76_9ENTR</name>
<dbReference type="InterPro" id="IPR029033">
    <property type="entry name" value="His_PPase_superfam"/>
</dbReference>
<evidence type="ECO:0000313" key="5">
    <source>
        <dbReference type="EMBL" id="OAT45879.1"/>
    </source>
</evidence>
<accession>A0A1B7JD76</accession>
<dbReference type="InterPro" id="IPR013078">
    <property type="entry name" value="His_Pase_superF_clade-1"/>
</dbReference>
<evidence type="ECO:0000256" key="3">
    <source>
        <dbReference type="PIRSR" id="PIRSR613078-2"/>
    </source>
</evidence>
<dbReference type="Proteomes" id="UP000078386">
    <property type="component" value="Unassembled WGS sequence"/>
</dbReference>
<feature type="binding site" evidence="3">
    <location>
        <begin position="37"/>
        <end position="44"/>
    </location>
    <ligand>
        <name>substrate</name>
    </ligand>
</feature>
<feature type="chain" id="PRO_5008595031" evidence="4">
    <location>
        <begin position="20"/>
        <end position="263"/>
    </location>
</feature>
<gene>
    <name evidence="5" type="ORF">M989_04369</name>
</gene>
<dbReference type="Pfam" id="PF00300">
    <property type="entry name" value="His_Phos_1"/>
    <property type="match status" value="1"/>
</dbReference>
<reference evidence="5 6" key="1">
    <citation type="submission" date="2016-04" db="EMBL/GenBank/DDBJ databases">
        <title>ATOL: Assembling a taxonomically balanced genome-scale reconstruction of the evolutionary history of the Enterobacteriaceae.</title>
        <authorList>
            <person name="Plunkett G.III."/>
            <person name="Neeno-Eckwall E.C."/>
            <person name="Glasner J.D."/>
            <person name="Perna N.T."/>
        </authorList>
    </citation>
    <scope>NUCLEOTIDE SEQUENCE [LARGE SCALE GENOMIC DNA]</scope>
    <source>
        <strain evidence="5 6">ATCC 51603</strain>
    </source>
</reference>
<comment type="caution">
    <text evidence="5">The sequence shown here is derived from an EMBL/GenBank/DDBJ whole genome shotgun (WGS) entry which is preliminary data.</text>
</comment>
<dbReference type="SMART" id="SM00855">
    <property type="entry name" value="PGAM"/>
    <property type="match status" value="1"/>
</dbReference>
<dbReference type="AlphaFoldDB" id="A0A1B7JD76"/>
<dbReference type="PATRIC" id="fig|1354264.4.peg.4525"/>
<protein>
    <submittedName>
        <fullName evidence="5">Phosphoglycerate mutase</fullName>
    </submittedName>
</protein>
<dbReference type="PANTHER" id="PTHR46517:SF1">
    <property type="entry name" value="FRUCTOSE-2,6-BISPHOSPHATASE TIGAR"/>
    <property type="match status" value="1"/>
</dbReference>
<feature type="active site" description="Proton donor/acceptor" evidence="2">
    <location>
        <position position="114"/>
    </location>
</feature>
<keyword evidence="1" id="KW-0378">Hydrolase</keyword>
<feature type="binding site" evidence="3">
    <location>
        <position position="126"/>
    </location>
    <ligand>
        <name>substrate</name>
    </ligand>
</feature>
<feature type="signal peptide" evidence="4">
    <location>
        <begin position="1"/>
        <end position="19"/>
    </location>
</feature>
<dbReference type="SUPFAM" id="SSF53254">
    <property type="entry name" value="Phosphoglycerate mutase-like"/>
    <property type="match status" value="1"/>
</dbReference>
<dbReference type="GO" id="GO:0005829">
    <property type="term" value="C:cytosol"/>
    <property type="evidence" value="ECO:0007669"/>
    <property type="project" value="TreeGrafter"/>
</dbReference>
<feature type="binding site" evidence="3">
    <location>
        <position position="87"/>
    </location>
    <ligand>
        <name>substrate</name>
    </ligand>
</feature>
<keyword evidence="6" id="KW-1185">Reference proteome</keyword>
<dbReference type="GO" id="GO:0043456">
    <property type="term" value="P:regulation of pentose-phosphate shunt"/>
    <property type="evidence" value="ECO:0007669"/>
    <property type="project" value="TreeGrafter"/>
</dbReference>
<keyword evidence="4" id="KW-0732">Signal</keyword>
<dbReference type="EMBL" id="LXEU01000089">
    <property type="protein sequence ID" value="OAT45879.1"/>
    <property type="molecule type" value="Genomic_DNA"/>
</dbReference>
<sequence>MKKWLIALMALASAATCSAADIAPSAHDDTVTLYFARHGKTLFNTFDRVQGWADTPLTEEGIRVARYLGEGLKGIAFDRYYSSDAGRQRETMAVILKQMGVANYHLNELPGLREAFFGGFEGGFNKDMAEAGAHAPGMADSAALFQAMKAGTLPVKDSQDALAKADPKGLAENYAQVKARTQAALATIVKQAQANGDKTVLAISSGTSMQIMISDLTDSPDKNKPLANAAVVKIIYKNGHYSVPEIGTLQYVETGKQRLNTQK</sequence>
<dbReference type="GO" id="GO:0045820">
    <property type="term" value="P:negative regulation of glycolytic process"/>
    <property type="evidence" value="ECO:0007669"/>
    <property type="project" value="TreeGrafter"/>
</dbReference>
<dbReference type="InterPro" id="IPR051695">
    <property type="entry name" value="Phosphoglycerate_Mutase"/>
</dbReference>
<evidence type="ECO:0000256" key="2">
    <source>
        <dbReference type="PIRSR" id="PIRSR613078-1"/>
    </source>
</evidence>
<dbReference type="CDD" id="cd07067">
    <property type="entry name" value="HP_PGM_like"/>
    <property type="match status" value="1"/>
</dbReference>
<evidence type="ECO:0000313" key="6">
    <source>
        <dbReference type="Proteomes" id="UP000078386"/>
    </source>
</evidence>
<feature type="active site" description="Tele-phosphohistidine intermediate" evidence="2">
    <location>
        <position position="38"/>
    </location>
</feature>
<evidence type="ECO:0000256" key="1">
    <source>
        <dbReference type="ARBA" id="ARBA00022801"/>
    </source>
</evidence>